<keyword evidence="1" id="KW-0732">Signal</keyword>
<name>A0A432WC26_9GAMM</name>
<proteinExistence type="predicted"/>
<evidence type="ECO:0000313" key="3">
    <source>
        <dbReference type="Proteomes" id="UP000287823"/>
    </source>
</evidence>
<evidence type="ECO:0000256" key="1">
    <source>
        <dbReference type="SAM" id="SignalP"/>
    </source>
</evidence>
<protein>
    <recommendedName>
        <fullName evidence="4">DUF3718 domain-containing protein</fullName>
    </recommendedName>
</protein>
<accession>A0A432WC26</accession>
<dbReference type="InterPro" id="IPR022193">
    <property type="entry name" value="DUF3718"/>
</dbReference>
<dbReference type="Pfam" id="PF12514">
    <property type="entry name" value="DUF3718"/>
    <property type="match status" value="1"/>
</dbReference>
<dbReference type="EMBL" id="PIPO01000007">
    <property type="protein sequence ID" value="RUO29631.1"/>
    <property type="molecule type" value="Genomic_DNA"/>
</dbReference>
<feature type="chain" id="PRO_5019576582" description="DUF3718 domain-containing protein" evidence="1">
    <location>
        <begin position="29"/>
        <end position="126"/>
    </location>
</feature>
<organism evidence="2 3">
    <name type="scientific">Aliidiomarina soli</name>
    <dbReference type="NCBI Taxonomy" id="1928574"/>
    <lineage>
        <taxon>Bacteria</taxon>
        <taxon>Pseudomonadati</taxon>
        <taxon>Pseudomonadota</taxon>
        <taxon>Gammaproteobacteria</taxon>
        <taxon>Alteromonadales</taxon>
        <taxon>Idiomarinaceae</taxon>
        <taxon>Aliidiomarina</taxon>
    </lineage>
</organism>
<evidence type="ECO:0008006" key="4">
    <source>
        <dbReference type="Google" id="ProtNLM"/>
    </source>
</evidence>
<dbReference type="Proteomes" id="UP000287823">
    <property type="component" value="Unassembled WGS sequence"/>
</dbReference>
<feature type="signal peptide" evidence="1">
    <location>
        <begin position="1"/>
        <end position="28"/>
    </location>
</feature>
<evidence type="ECO:0000313" key="2">
    <source>
        <dbReference type="EMBL" id="RUO29631.1"/>
    </source>
</evidence>
<sequence>MLKFVASTLTVAAVAFGANLVVVKPAQAQDLALNMCTYVQGDDRMRMRQRMREDRLRLRSVYDGILCNNMSLIQFAMASGSADIGTFMVSQLPASQLASNGDLEWAEANGHGDSEVAQAIRERTED</sequence>
<gene>
    <name evidence="2" type="ORF">CWE14_14335</name>
</gene>
<comment type="caution">
    <text evidence="2">The sequence shown here is derived from an EMBL/GenBank/DDBJ whole genome shotgun (WGS) entry which is preliminary data.</text>
</comment>
<keyword evidence="3" id="KW-1185">Reference proteome</keyword>
<dbReference type="AlphaFoldDB" id="A0A432WC26"/>
<reference evidence="2 3" key="1">
    <citation type="journal article" date="2011" name="Front. Microbiol.">
        <title>Genomic signatures of strain selection and enhancement in Bacillus atrophaeus var. globigii, a historical biowarfare simulant.</title>
        <authorList>
            <person name="Gibbons H.S."/>
            <person name="Broomall S.M."/>
            <person name="McNew L.A."/>
            <person name="Daligault H."/>
            <person name="Chapman C."/>
            <person name="Bruce D."/>
            <person name="Karavis M."/>
            <person name="Krepps M."/>
            <person name="McGregor P.A."/>
            <person name="Hong C."/>
            <person name="Park K.H."/>
            <person name="Akmal A."/>
            <person name="Feldman A."/>
            <person name="Lin J.S."/>
            <person name="Chang W.E."/>
            <person name="Higgs B.W."/>
            <person name="Demirev P."/>
            <person name="Lindquist J."/>
            <person name="Liem A."/>
            <person name="Fochler E."/>
            <person name="Read T.D."/>
            <person name="Tapia R."/>
            <person name="Johnson S."/>
            <person name="Bishop-Lilly K.A."/>
            <person name="Detter C."/>
            <person name="Han C."/>
            <person name="Sozhamannan S."/>
            <person name="Rosenzweig C.N."/>
            <person name="Skowronski E.W."/>
        </authorList>
    </citation>
    <scope>NUCLEOTIDE SEQUENCE [LARGE SCALE GENOMIC DNA]</scope>
    <source>
        <strain evidence="2 3">Y4G10-17</strain>
    </source>
</reference>